<comment type="caution">
    <text evidence="1">The sequence shown here is derived from an EMBL/GenBank/DDBJ whole genome shotgun (WGS) entry which is preliminary data.</text>
</comment>
<organism evidence="1 2">
    <name type="scientific">Clohesyomyces aquaticus</name>
    <dbReference type="NCBI Taxonomy" id="1231657"/>
    <lineage>
        <taxon>Eukaryota</taxon>
        <taxon>Fungi</taxon>
        <taxon>Dikarya</taxon>
        <taxon>Ascomycota</taxon>
        <taxon>Pezizomycotina</taxon>
        <taxon>Dothideomycetes</taxon>
        <taxon>Pleosporomycetidae</taxon>
        <taxon>Pleosporales</taxon>
        <taxon>Lindgomycetaceae</taxon>
        <taxon>Clohesyomyces</taxon>
    </lineage>
</organism>
<evidence type="ECO:0000313" key="2">
    <source>
        <dbReference type="Proteomes" id="UP000193144"/>
    </source>
</evidence>
<evidence type="ECO:0000313" key="1">
    <source>
        <dbReference type="EMBL" id="ORY10314.1"/>
    </source>
</evidence>
<accession>A0A1Y1ZJE6</accession>
<dbReference type="Proteomes" id="UP000193144">
    <property type="component" value="Unassembled WGS sequence"/>
</dbReference>
<keyword evidence="2" id="KW-1185">Reference proteome</keyword>
<name>A0A1Y1ZJE6_9PLEO</name>
<proteinExistence type="predicted"/>
<sequence>MIQTQLQKAEQELPNQRLQTLHELKSMVEKLSEITNICVEYTEKVKPKPAVRAFQEMEYSFEWNRFLQAVPIGPSPPAPTLLFRAARYTSQRTSYVPPAERRWSFTNYRRCHPVDGFFDAVARHLGKIRDVSHTSKNTVDEHLSSMSPSLEWALHRTGQKWEDDTKGLQMELRIYDLQALSNLSDSGVYRMSDVFQFLENQNRAHQIDAELRKWAENCDEYITIGTGIHDGFVRSIPWQDLRKLPIVSATFCRAYTLGIYRQWRDETRKYLENVGKDEVCLRVLTSAKTIAGTDQENYERVGEILRLILKPGIWFWGIKTDLVEDEVLNGCESLLKDDLIQSLLSQVSISN</sequence>
<reference evidence="1 2" key="1">
    <citation type="submission" date="2016-07" db="EMBL/GenBank/DDBJ databases">
        <title>Pervasive Adenine N6-methylation of Active Genes in Fungi.</title>
        <authorList>
            <consortium name="DOE Joint Genome Institute"/>
            <person name="Mondo S.J."/>
            <person name="Dannebaum R.O."/>
            <person name="Kuo R.C."/>
            <person name="Labutti K."/>
            <person name="Haridas S."/>
            <person name="Kuo A."/>
            <person name="Salamov A."/>
            <person name="Ahrendt S.R."/>
            <person name="Lipzen A."/>
            <person name="Sullivan W."/>
            <person name="Andreopoulos W.B."/>
            <person name="Clum A."/>
            <person name="Lindquist E."/>
            <person name="Daum C."/>
            <person name="Ramamoorthy G.K."/>
            <person name="Gryganskyi A."/>
            <person name="Culley D."/>
            <person name="Magnuson J.K."/>
            <person name="James T.Y."/>
            <person name="O'Malley M.A."/>
            <person name="Stajich J.E."/>
            <person name="Spatafora J.W."/>
            <person name="Visel A."/>
            <person name="Grigoriev I.V."/>
        </authorList>
    </citation>
    <scope>NUCLEOTIDE SEQUENCE [LARGE SCALE GENOMIC DNA]</scope>
    <source>
        <strain evidence="1 2">CBS 115471</strain>
    </source>
</reference>
<dbReference type="AlphaFoldDB" id="A0A1Y1ZJE6"/>
<gene>
    <name evidence="1" type="ORF">BCR34DRAFT_566954</name>
</gene>
<dbReference type="EMBL" id="MCFA01000074">
    <property type="protein sequence ID" value="ORY10314.1"/>
    <property type="molecule type" value="Genomic_DNA"/>
</dbReference>
<protein>
    <submittedName>
        <fullName evidence="1">Uncharacterized protein</fullName>
    </submittedName>
</protein>
<dbReference type="OrthoDB" id="3798384at2759"/>